<dbReference type="RefSeq" id="WP_114578295.1">
    <property type="nucleotide sequence ID" value="NZ_JAIVEF010000008.1"/>
</dbReference>
<evidence type="ECO:0000313" key="5">
    <source>
        <dbReference type="EMBL" id="MFC4989896.1"/>
    </source>
</evidence>
<feature type="domain" description="Glycosyltransferase 2-like" evidence="4">
    <location>
        <begin position="65"/>
        <end position="196"/>
    </location>
</feature>
<dbReference type="Gene3D" id="3.90.550.10">
    <property type="entry name" value="Spore Coat Polysaccharide Biosynthesis Protein SpsA, Chain A"/>
    <property type="match status" value="1"/>
</dbReference>
<evidence type="ECO:0000259" key="4">
    <source>
        <dbReference type="Pfam" id="PF00535"/>
    </source>
</evidence>
<protein>
    <submittedName>
        <fullName evidence="5">Glycosyltransferase family 2 protein</fullName>
    </submittedName>
</protein>
<dbReference type="Pfam" id="PF00535">
    <property type="entry name" value="Glycos_transf_2"/>
    <property type="match status" value="1"/>
</dbReference>
<evidence type="ECO:0000256" key="3">
    <source>
        <dbReference type="SAM" id="Phobius"/>
    </source>
</evidence>
<evidence type="ECO:0000313" key="6">
    <source>
        <dbReference type="Proteomes" id="UP001595925"/>
    </source>
</evidence>
<keyword evidence="3" id="KW-0812">Transmembrane</keyword>
<keyword evidence="1" id="KW-0328">Glycosyltransferase</keyword>
<dbReference type="PANTHER" id="PTHR43630">
    <property type="entry name" value="POLY-BETA-1,6-N-ACETYL-D-GLUCOSAMINE SYNTHASE"/>
    <property type="match status" value="1"/>
</dbReference>
<reference evidence="5 6" key="1">
    <citation type="journal article" date="2019" name="Int. J. Syst. Evol. Microbiol.">
        <title>The Global Catalogue of Microorganisms (GCM) 10K type strain sequencing project: providing services to taxonomists for standard genome sequencing and annotation.</title>
        <authorList>
            <consortium name="The Broad Institute Genomics Platform"/>
            <consortium name="The Broad Institute Genome Sequencing Center for Infectious Disease"/>
            <person name="Wu L."/>
            <person name="Ma J."/>
        </authorList>
    </citation>
    <scope>NUCLEOTIDE SEQUENCE [LARGE SCALE GENOMIC DNA]</scope>
    <source>
        <strain evidence="5 6">CGMCC 1.15824</strain>
    </source>
</reference>
<feature type="transmembrane region" description="Helical" evidence="3">
    <location>
        <begin position="344"/>
        <end position="365"/>
    </location>
</feature>
<dbReference type="InterPro" id="IPR029044">
    <property type="entry name" value="Nucleotide-diphossugar_trans"/>
</dbReference>
<comment type="caution">
    <text evidence="5">The sequence shown here is derived from an EMBL/GenBank/DDBJ whole genome shotgun (WGS) entry which is preliminary data.</text>
</comment>
<organism evidence="5 6">
    <name type="scientific">Saliphagus infecundisoli</name>
    <dbReference type="NCBI Taxonomy" id="1849069"/>
    <lineage>
        <taxon>Archaea</taxon>
        <taxon>Methanobacteriati</taxon>
        <taxon>Methanobacteriota</taxon>
        <taxon>Stenosarchaea group</taxon>
        <taxon>Halobacteria</taxon>
        <taxon>Halobacteriales</taxon>
        <taxon>Natrialbaceae</taxon>
        <taxon>Saliphagus</taxon>
    </lineage>
</organism>
<keyword evidence="3" id="KW-0472">Membrane</keyword>
<proteinExistence type="predicted"/>
<dbReference type="InterPro" id="IPR001173">
    <property type="entry name" value="Glyco_trans_2-like"/>
</dbReference>
<dbReference type="GO" id="GO:0016757">
    <property type="term" value="F:glycosyltransferase activity"/>
    <property type="evidence" value="ECO:0007669"/>
    <property type="project" value="UniProtKB-KW"/>
</dbReference>
<feature type="transmembrane region" description="Helical" evidence="3">
    <location>
        <begin position="385"/>
        <end position="407"/>
    </location>
</feature>
<dbReference type="SUPFAM" id="SSF53448">
    <property type="entry name" value="Nucleotide-diphospho-sugar transferases"/>
    <property type="match status" value="1"/>
</dbReference>
<dbReference type="Proteomes" id="UP001595925">
    <property type="component" value="Unassembled WGS sequence"/>
</dbReference>
<keyword evidence="6" id="KW-1185">Reference proteome</keyword>
<keyword evidence="3" id="KW-1133">Transmembrane helix</keyword>
<dbReference type="EMBL" id="JBHSJG010000055">
    <property type="protein sequence ID" value="MFC4989896.1"/>
    <property type="molecule type" value="Genomic_DNA"/>
</dbReference>
<name>A0ABD5QJP8_9EURY</name>
<dbReference type="AlphaFoldDB" id="A0ABD5QJP8"/>
<feature type="transmembrane region" description="Helical" evidence="3">
    <location>
        <begin position="16"/>
        <end position="41"/>
    </location>
</feature>
<evidence type="ECO:0000256" key="2">
    <source>
        <dbReference type="ARBA" id="ARBA00022679"/>
    </source>
</evidence>
<accession>A0ABD5QJP8</accession>
<keyword evidence="2" id="KW-0808">Transferase</keyword>
<dbReference type="CDD" id="cd06423">
    <property type="entry name" value="CESA_like"/>
    <property type="match status" value="1"/>
</dbReference>
<gene>
    <name evidence="5" type="ORF">ACFPFO_19440</name>
</gene>
<dbReference type="PANTHER" id="PTHR43630:SF1">
    <property type="entry name" value="POLY-BETA-1,6-N-ACETYL-D-GLUCOSAMINE SYNTHASE"/>
    <property type="match status" value="1"/>
</dbReference>
<sequence length="468" mass="51757">MDVAAGVSTALWLASWFFVLYFALVNGSYLLIHLVSIAVLAGNVRDWLIEPAYEPHNSPFLPGISVVVPAYNEEVTIVETVRSLRNLEYGNYDLVVVNDGSTDATLDVLVESFDLEPIEAPVPVDLPCEEVRGVYQSPRIDLVVIDKENGGKADALNAGVFFTDQPLFCAVDADTVIERGALLEVAEPFLRDPDRTIATGGAVRVANGCSIGRGVVREVGLSRNRLANLQVVEYLRAFLSGRIGLSGIGGLLIISGAFGLFRTSAVREVGGYSTDTITEDMELIVRLHREFAGEDYRIEFVPYPVVWTEVPASRAVLARQRGRWFRGMVETLWIHRRMIGNPNYGVIGLVALPFFLLVETIGPLIEGVGYLLVPIAFLLGILNAPFFLLFLGIAVGIGTLLSWLSVLNEVVSFRRYRNPRDIARLLGYGLVEHVPYRQWKSWIAWVAVVRYLRGEGGWGEMIRVGFDQ</sequence>
<evidence type="ECO:0000256" key="1">
    <source>
        <dbReference type="ARBA" id="ARBA00022676"/>
    </source>
</evidence>